<proteinExistence type="predicted"/>
<name>A0A246GCJ6_9FLAO</name>
<dbReference type="Pfam" id="PF18939">
    <property type="entry name" value="DUF5686"/>
    <property type="match status" value="1"/>
</dbReference>
<evidence type="ECO:0008006" key="3">
    <source>
        <dbReference type="Google" id="ProtNLM"/>
    </source>
</evidence>
<dbReference type="Proteomes" id="UP000198034">
    <property type="component" value="Unassembled WGS sequence"/>
</dbReference>
<comment type="caution">
    <text evidence="1">The sequence shown here is derived from an EMBL/GenBank/DDBJ whole genome shotgun (WGS) entry which is preliminary data.</text>
</comment>
<evidence type="ECO:0000313" key="2">
    <source>
        <dbReference type="Proteomes" id="UP000198034"/>
    </source>
</evidence>
<dbReference type="InterPro" id="IPR043741">
    <property type="entry name" value="DUF5686"/>
</dbReference>
<protein>
    <recommendedName>
        <fullName evidence="3">Carboxypeptidase-like regulatory domain-containing protein</fullName>
    </recommendedName>
</protein>
<reference evidence="1 2" key="1">
    <citation type="journal article" date="2017" name="Infect. Genet. Evol.">
        <title>Comparative genome analysis of fish pathogen Flavobacterium columnare reveals extensive sequence diversity within the species.</title>
        <authorList>
            <person name="Kayansamruaj P."/>
            <person name="Dong H.T."/>
            <person name="Hirono I."/>
            <person name="Kondo H."/>
            <person name="Senapin S."/>
            <person name="Rodkhum C."/>
        </authorList>
    </citation>
    <scope>NUCLEOTIDE SEQUENCE [LARGE SCALE GENOMIC DNA]</scope>
    <source>
        <strain evidence="1 2">1214</strain>
    </source>
</reference>
<evidence type="ECO:0000313" key="1">
    <source>
        <dbReference type="EMBL" id="OWP78865.1"/>
    </source>
</evidence>
<organism evidence="1 2">
    <name type="scientific">Flavobacterium columnare</name>
    <dbReference type="NCBI Taxonomy" id="996"/>
    <lineage>
        <taxon>Bacteria</taxon>
        <taxon>Pseudomonadati</taxon>
        <taxon>Bacteroidota</taxon>
        <taxon>Flavobacteriia</taxon>
        <taxon>Flavobacteriales</taxon>
        <taxon>Flavobacteriaceae</taxon>
        <taxon>Flavobacterium</taxon>
    </lineage>
</organism>
<gene>
    <name evidence="1" type="ORF">BWK62_04495</name>
</gene>
<dbReference type="EMBL" id="MTCY01000008">
    <property type="protein sequence ID" value="OWP78865.1"/>
    <property type="molecule type" value="Genomic_DNA"/>
</dbReference>
<dbReference type="AlphaFoldDB" id="A0A246GCJ6"/>
<accession>A0A246GCJ6</accession>
<sequence length="744" mass="87850">MPKYNYLIIFILLFPICLYGQETADFYIKKILLYQYSNQTPNYQLTSYNKLIITADPKNSYGHIDTIYKYKRGNKIIKEIDSSDYKFKKIISKQHLYQAEKISVITKNKKNIKEEIIATRMAGFKEPIAEYFTLQLHPFNLYDSKLEIAEKEYTNPISEKGLNKYIFSILNYTSEQNRKLVRIKFSPKNSKNKSLVKGEILVDIENFNIAKARFYTLGKIECRSIHSYTYNEVAHHWIPSHTQLILKKGNSKYPIKILGEYITFEDSEKKYNPKGKKYATDFLEIIVTTEYSQLTLGNFPIEKKYFPISLSNKATNRKESISFESFNDSIDKRSLPTYLSLDSLITARKYEKKLKIGRKIINGYYPISFFDLDLRYLFKFNNHEGIRIGLGGITNDHFSKYFKTEAYFGYGTKDYDFKKGLTASFLLDRTSETWFGIGYQDDVTEIANNNFEIDRKTFKIYDSRPFNLTTFFDHHTYRAFIENKIIPKTESILQLTKSNITPLFNYHYEIDGQSYKTFYLNALTFSLQWNPFSKYMQTPSGRIEYRKEYPKFTFQLSKTLPFSLNDLFQYTRYDFRFEYQKKVFNNHKIDFKIETGYIDGIAPITHLYSHSPNNLQKEKMIERINFAGRESFETMFFNEFFSNKALYAHIQYQLPKWEISRQINPIFNTVLRYGLGSLNSKDNHKEITFKTLEKGYWESGIEITQIYNGLGISSFYRFGSNQLPSFKDNLAIKLSLQIDLGFND</sequence>